<evidence type="ECO:0000256" key="1">
    <source>
        <dbReference type="SAM" id="Phobius"/>
    </source>
</evidence>
<dbReference type="Pfam" id="PF08239">
    <property type="entry name" value="SH3_3"/>
    <property type="match status" value="1"/>
</dbReference>
<keyword evidence="1" id="KW-0472">Membrane</keyword>
<dbReference type="EMBL" id="MHCP01000003">
    <property type="protein sequence ID" value="OGY24616.1"/>
    <property type="molecule type" value="Genomic_DNA"/>
</dbReference>
<dbReference type="InterPro" id="IPR036028">
    <property type="entry name" value="SH3-like_dom_sf"/>
</dbReference>
<organism evidence="3 4">
    <name type="scientific">Candidatus Woykebacteria bacterium RBG_13_40_15</name>
    <dbReference type="NCBI Taxonomy" id="1802593"/>
    <lineage>
        <taxon>Bacteria</taxon>
        <taxon>Candidatus Woykeibacteriota</taxon>
    </lineage>
</organism>
<feature type="domain" description="SH3b" evidence="2">
    <location>
        <begin position="138"/>
        <end position="190"/>
    </location>
</feature>
<feature type="transmembrane region" description="Helical" evidence="1">
    <location>
        <begin position="78"/>
        <end position="97"/>
    </location>
</feature>
<comment type="caution">
    <text evidence="3">The sequence shown here is derived from an EMBL/GenBank/DDBJ whole genome shotgun (WGS) entry which is preliminary data.</text>
</comment>
<feature type="transmembrane region" description="Helical" evidence="1">
    <location>
        <begin position="34"/>
        <end position="52"/>
    </location>
</feature>
<name>A0A1G1WAA2_9BACT</name>
<dbReference type="Proteomes" id="UP000176631">
    <property type="component" value="Unassembled WGS sequence"/>
</dbReference>
<keyword evidence="1" id="KW-0812">Transmembrane</keyword>
<dbReference type="Gene3D" id="2.30.30.40">
    <property type="entry name" value="SH3 Domains"/>
    <property type="match status" value="1"/>
</dbReference>
<evidence type="ECO:0000313" key="4">
    <source>
        <dbReference type="Proteomes" id="UP000176631"/>
    </source>
</evidence>
<dbReference type="AlphaFoldDB" id="A0A1G1WAA2"/>
<feature type="transmembrane region" description="Helical" evidence="1">
    <location>
        <begin position="9"/>
        <end position="28"/>
    </location>
</feature>
<protein>
    <recommendedName>
        <fullName evidence="2">SH3b domain-containing protein</fullName>
    </recommendedName>
</protein>
<evidence type="ECO:0000259" key="2">
    <source>
        <dbReference type="Pfam" id="PF08239"/>
    </source>
</evidence>
<dbReference type="STRING" id="1802593.A2172_03870"/>
<proteinExistence type="predicted"/>
<reference evidence="3 4" key="1">
    <citation type="journal article" date="2016" name="Nat. Commun.">
        <title>Thousands of microbial genomes shed light on interconnected biogeochemical processes in an aquifer system.</title>
        <authorList>
            <person name="Anantharaman K."/>
            <person name="Brown C.T."/>
            <person name="Hug L.A."/>
            <person name="Sharon I."/>
            <person name="Castelle C.J."/>
            <person name="Probst A.J."/>
            <person name="Thomas B.C."/>
            <person name="Singh A."/>
            <person name="Wilkins M.J."/>
            <person name="Karaoz U."/>
            <person name="Brodie E.L."/>
            <person name="Williams K.H."/>
            <person name="Hubbard S.S."/>
            <person name="Banfield J.F."/>
        </authorList>
    </citation>
    <scope>NUCLEOTIDE SEQUENCE [LARGE SCALE GENOMIC DNA]</scope>
</reference>
<evidence type="ECO:0000313" key="3">
    <source>
        <dbReference type="EMBL" id="OGY24616.1"/>
    </source>
</evidence>
<sequence length="194" mass="21373">MRRFLPKLLFYYSAIAAFLITISTIFSSQSIGPVIFATLFLPVTAYFIIEFFKQVRSLLSPTPVEGTDISSGPKKGEIIIFTLIFLLLLGVGFRNIYFKSGAQGVPLTSPTQVPLVFKTTSTPTPIRIVQISITDSSSSARIYQKPTIYSAKIGNAKDGDMFEFIASESGWYQIRLASDSAGFIPAKYVKEVAE</sequence>
<dbReference type="InterPro" id="IPR003646">
    <property type="entry name" value="SH3-like_bac-type"/>
</dbReference>
<gene>
    <name evidence="3" type="ORF">A2172_03870</name>
</gene>
<keyword evidence="1" id="KW-1133">Transmembrane helix</keyword>
<dbReference type="SUPFAM" id="SSF50044">
    <property type="entry name" value="SH3-domain"/>
    <property type="match status" value="1"/>
</dbReference>
<accession>A0A1G1WAA2</accession>